<sequence>MAVTLAFFYLSHTRFPSFLHPPLSLLVASLPWTSSSSSSSSSRTTPSNTVLAVSSSSPSTVELIFCIPGRHAVLAVSSWARRRQRQSSSSPRILVIVTENDAVMRVWTKSTKGSWHVEAWDLCGGMKASGNEYAGNASSQTCQGATRAARNAHGAFGPSRRTCEVGCACRIVAQVRVLAVAMSHQYIAHSASARPRRDSLTRRLQVGPVRQSSLKGETRLLAWTKRDYDDAHRALGSLQAGFVKQRAMAAAGGGRDIMGKRSAPSRSLGLYFTHRVPAVLAVALLCQDIVHGSRRYAMQAYSRREAPEIPWGEMKLPALVFRD</sequence>
<name>A0A8H6HVC2_9AGAR</name>
<dbReference type="EMBL" id="JACGCI010000037">
    <property type="protein sequence ID" value="KAF6753879.1"/>
    <property type="molecule type" value="Genomic_DNA"/>
</dbReference>
<organism evidence="1 2">
    <name type="scientific">Ephemerocybe angulata</name>
    <dbReference type="NCBI Taxonomy" id="980116"/>
    <lineage>
        <taxon>Eukaryota</taxon>
        <taxon>Fungi</taxon>
        <taxon>Dikarya</taxon>
        <taxon>Basidiomycota</taxon>
        <taxon>Agaricomycotina</taxon>
        <taxon>Agaricomycetes</taxon>
        <taxon>Agaricomycetidae</taxon>
        <taxon>Agaricales</taxon>
        <taxon>Agaricineae</taxon>
        <taxon>Psathyrellaceae</taxon>
        <taxon>Ephemerocybe</taxon>
    </lineage>
</organism>
<protein>
    <submittedName>
        <fullName evidence="1">Uncharacterized protein</fullName>
    </submittedName>
</protein>
<keyword evidence="2" id="KW-1185">Reference proteome</keyword>
<evidence type="ECO:0000313" key="1">
    <source>
        <dbReference type="EMBL" id="KAF6753879.1"/>
    </source>
</evidence>
<gene>
    <name evidence="1" type="ORF">DFP72DRAFT_1069095</name>
</gene>
<evidence type="ECO:0000313" key="2">
    <source>
        <dbReference type="Proteomes" id="UP000521943"/>
    </source>
</evidence>
<accession>A0A8H6HVC2</accession>
<comment type="caution">
    <text evidence="1">The sequence shown here is derived from an EMBL/GenBank/DDBJ whole genome shotgun (WGS) entry which is preliminary data.</text>
</comment>
<dbReference type="Proteomes" id="UP000521943">
    <property type="component" value="Unassembled WGS sequence"/>
</dbReference>
<proteinExistence type="predicted"/>
<dbReference type="AlphaFoldDB" id="A0A8H6HVC2"/>
<reference evidence="1 2" key="1">
    <citation type="submission" date="2020-07" db="EMBL/GenBank/DDBJ databases">
        <title>Comparative genomics of pyrophilous fungi reveals a link between fire events and developmental genes.</title>
        <authorList>
            <consortium name="DOE Joint Genome Institute"/>
            <person name="Steindorff A.S."/>
            <person name="Carver A."/>
            <person name="Calhoun S."/>
            <person name="Stillman K."/>
            <person name="Liu H."/>
            <person name="Lipzen A."/>
            <person name="Pangilinan J."/>
            <person name="Labutti K."/>
            <person name="Bruns T.D."/>
            <person name="Grigoriev I.V."/>
        </authorList>
    </citation>
    <scope>NUCLEOTIDE SEQUENCE [LARGE SCALE GENOMIC DNA]</scope>
    <source>
        <strain evidence="1 2">CBS 144469</strain>
    </source>
</reference>